<evidence type="ECO:0000256" key="5">
    <source>
        <dbReference type="ARBA" id="ARBA00022953"/>
    </source>
</evidence>
<organism evidence="8">
    <name type="scientific">Plasmopara viticola lesion associated sobemo-like 1</name>
    <dbReference type="NCBI Taxonomy" id="2692075"/>
    <lineage>
        <taxon>Viruses</taxon>
        <taxon>Riboviria</taxon>
        <taxon>Orthornavirae</taxon>
        <taxon>Pisuviricota</taxon>
        <taxon>Pisoniviricetes</taxon>
        <taxon>Sobelivirales</taxon>
        <taxon>Solemoviridae</taxon>
    </lineage>
</organism>
<evidence type="ECO:0000256" key="2">
    <source>
        <dbReference type="ARBA" id="ARBA00022679"/>
    </source>
</evidence>
<evidence type="ECO:0000256" key="4">
    <source>
        <dbReference type="ARBA" id="ARBA00022741"/>
    </source>
</evidence>
<keyword evidence="4" id="KW-0547">Nucleotide-binding</keyword>
<evidence type="ECO:0000256" key="6">
    <source>
        <dbReference type="ARBA" id="ARBA00048744"/>
    </source>
</evidence>
<keyword evidence="2" id="KW-0808">Transferase</keyword>
<name>A0A6B9Q471_9VIRU</name>
<dbReference type="InterPro" id="IPR001795">
    <property type="entry name" value="RNA-dir_pol_luteovirus"/>
</dbReference>
<evidence type="ECO:0000256" key="1">
    <source>
        <dbReference type="ARBA" id="ARBA00022484"/>
    </source>
</evidence>
<dbReference type="Pfam" id="PF00680">
    <property type="entry name" value="RdRP_1"/>
    <property type="match status" value="1"/>
</dbReference>
<keyword evidence="3" id="KW-0548">Nucleotidyltransferase</keyword>
<evidence type="ECO:0000313" key="8">
    <source>
        <dbReference type="EMBL" id="QHD64767.1"/>
    </source>
</evidence>
<dbReference type="SUPFAM" id="SSF56672">
    <property type="entry name" value="DNA/RNA polymerases"/>
    <property type="match status" value="1"/>
</dbReference>
<dbReference type="GO" id="GO:0000166">
    <property type="term" value="F:nucleotide binding"/>
    <property type="evidence" value="ECO:0007669"/>
    <property type="project" value="UniProtKB-KW"/>
</dbReference>
<comment type="catalytic activity">
    <reaction evidence="6">
        <text>RNA(n) + a ribonucleoside 5'-triphosphate = RNA(n+1) + diphosphate</text>
        <dbReference type="Rhea" id="RHEA:21248"/>
        <dbReference type="Rhea" id="RHEA-COMP:14527"/>
        <dbReference type="Rhea" id="RHEA-COMP:17342"/>
        <dbReference type="ChEBI" id="CHEBI:33019"/>
        <dbReference type="ChEBI" id="CHEBI:61557"/>
        <dbReference type="ChEBI" id="CHEBI:140395"/>
        <dbReference type="EC" id="2.7.7.48"/>
    </reaction>
</comment>
<dbReference type="EMBL" id="MN551127">
    <property type="protein sequence ID" value="QHD64767.1"/>
    <property type="molecule type" value="Genomic_RNA"/>
</dbReference>
<protein>
    <submittedName>
        <fullName evidence="8">RdRp</fullName>
    </submittedName>
</protein>
<dbReference type="GO" id="GO:0003723">
    <property type="term" value="F:RNA binding"/>
    <property type="evidence" value="ECO:0007669"/>
    <property type="project" value="InterPro"/>
</dbReference>
<keyword evidence="5" id="KW-0693">Viral RNA replication</keyword>
<evidence type="ECO:0000259" key="7">
    <source>
        <dbReference type="Pfam" id="PF00680"/>
    </source>
</evidence>
<feature type="domain" description="RNA-directed RNA polymerase C-terminal" evidence="7">
    <location>
        <begin position="47"/>
        <end position="244"/>
    </location>
</feature>
<accession>A0A6B9Q471</accession>
<dbReference type="GO" id="GO:0003968">
    <property type="term" value="F:RNA-directed RNA polymerase activity"/>
    <property type="evidence" value="ECO:0007669"/>
    <property type="project" value="UniProtKB-KW"/>
</dbReference>
<sequence>MDSTPGKCVLQRLGTTNGQILGWDGVNCDPERLKFVKAVVYDRFLRLKRGESHADNINVFIKQEPHKIDKIRDERFRLISAVSLVDTLIDRILFGWLGRRALNTVGKTPCLVGWTPLRGGWREMKAYYQNKPVICLDRSSWDWTVQEHVVDFWRQFVVALAPGAADWWVDMVNSRFDLLFRDARFEFSDGTVVQQPVTGIMKSGCYLTLLLNSVSQSYLHYLAQARLGESPRNCQPHCVGDDTVQFSMKDPLAYAKQLDLLGARVKGCKVQHWVEFCGFAFTNTCFPVYWKKHLYKLKYSNLSDVLVSYQIIYANEPEMFQLLQKIALRVDPELVLSGVEAKAIMNG</sequence>
<dbReference type="InterPro" id="IPR001205">
    <property type="entry name" value="RNA-dir_pol_C"/>
</dbReference>
<evidence type="ECO:0000256" key="3">
    <source>
        <dbReference type="ARBA" id="ARBA00022695"/>
    </source>
</evidence>
<keyword evidence="1" id="KW-0696">RNA-directed RNA polymerase</keyword>
<reference evidence="8" key="1">
    <citation type="journal article" date="2020" name="Virus Evol.">
        <title>Analysis of the virome associated to grapevine downy mildew lesions reveals new mycovirus lineages.</title>
        <authorList>
            <person name="Chiapello M."/>
            <person name="Rodriguez-Romero J."/>
            <person name="Ayllon M.A."/>
            <person name="Turina M."/>
        </authorList>
    </citation>
    <scope>NUCLEOTIDE SEQUENCE</scope>
    <source>
        <strain evidence="8">DMS9-DN5046</strain>
    </source>
</reference>
<dbReference type="GO" id="GO:0006351">
    <property type="term" value="P:DNA-templated transcription"/>
    <property type="evidence" value="ECO:0007669"/>
    <property type="project" value="InterPro"/>
</dbReference>
<dbReference type="InterPro" id="IPR043502">
    <property type="entry name" value="DNA/RNA_pol_sf"/>
</dbReference>
<dbReference type="PRINTS" id="PR00914">
    <property type="entry name" value="LVIRUSRNAPOL"/>
</dbReference>
<proteinExistence type="predicted"/>